<protein>
    <submittedName>
        <fullName evidence="1">Uncharacterized protein</fullName>
    </submittedName>
</protein>
<dbReference type="Proteomes" id="UP001483337">
    <property type="component" value="Chromosome"/>
</dbReference>
<proteinExistence type="predicted"/>
<keyword evidence="2" id="KW-1185">Reference proteome</keyword>
<evidence type="ECO:0000313" key="1">
    <source>
        <dbReference type="EMBL" id="WZB88740.1"/>
    </source>
</evidence>
<dbReference type="RefSeq" id="WP_353931645.1">
    <property type="nucleotide sequence ID" value="NZ_CP150886.1"/>
</dbReference>
<accession>A0ABZ2UWL7</accession>
<evidence type="ECO:0000313" key="2">
    <source>
        <dbReference type="Proteomes" id="UP001483337"/>
    </source>
</evidence>
<name>A0ABZ2UWL7_9CYAN</name>
<gene>
    <name evidence="1" type="ORF">WJM97_03400</name>
</gene>
<organism evidence="1 2">
    <name type="scientific">Okeanomitos corallinicola TIOX110</name>
    <dbReference type="NCBI Taxonomy" id="3133117"/>
    <lineage>
        <taxon>Bacteria</taxon>
        <taxon>Bacillati</taxon>
        <taxon>Cyanobacteriota</taxon>
        <taxon>Cyanophyceae</taxon>
        <taxon>Nostocales</taxon>
        <taxon>Aphanizomenonaceae</taxon>
        <taxon>Okeanomitos</taxon>
    </lineage>
</organism>
<sequence>MNDFNFKFLATSGIAIASALVLFKTVTAYGENHLRATSLIHTRYHLQINQNLPNCQKTNKLILKIQQSGIYINAALLPIKTNAATKTPLNLTGKFKDQKLTLSGNINTGIFCQNSSVQNHQIQPITIQMSQLTQEYIPGQIKINNIPKTLEFTALPQTKKKPISQIQNH</sequence>
<reference evidence="1 2" key="1">
    <citation type="submission" date="2024-04" db="EMBL/GenBank/DDBJ databases">
        <title>Okeanomitos corallinicola gen. &amp; sp. nov. (Nostocales, Cyanobacteria), a new toxic marine heterocyst-forming cyanobacterium from a coral reef.</title>
        <authorList>
            <person name="Li H."/>
            <person name="Li R."/>
            <person name="Kang J."/>
            <person name="Hii K.S."/>
            <person name="Mohamed H.F."/>
            <person name="Xu X."/>
            <person name="Luo Z."/>
        </authorList>
    </citation>
    <scope>NUCLEOTIDE SEQUENCE [LARGE SCALE GENOMIC DNA]</scope>
    <source>
        <strain evidence="1 2">TIOX110</strain>
    </source>
</reference>
<dbReference type="EMBL" id="CP150886">
    <property type="protein sequence ID" value="WZB88740.1"/>
    <property type="molecule type" value="Genomic_DNA"/>
</dbReference>